<reference evidence="3" key="2">
    <citation type="submission" date="2022-10" db="EMBL/GenBank/DDBJ databases">
        <authorList>
            <consortium name="ENA_rothamsted_submissions"/>
            <consortium name="culmorum"/>
            <person name="King R."/>
        </authorList>
    </citation>
    <scope>NUCLEOTIDE SEQUENCE</scope>
</reference>
<dbReference type="InterPro" id="IPR009060">
    <property type="entry name" value="UBA-like_sf"/>
</dbReference>
<dbReference type="Proteomes" id="UP001153714">
    <property type="component" value="Chromosome 2"/>
</dbReference>
<sequence>MSSITDEFSNPELLPVEKLTLCIKNVGVIQQIKALDSYWAEKRQLTIYERPPLGSTVVLGAIEAWKIKAETYLANLKWLLTLRHHKFWSTVLYHPHCMDMLVSFLQEADPPYVPPHESREVQKIYMEIRRLVLVVFSRLITNKESKSEWMSKEFMADVIYNNFVFTIPIIWDICLVYGVDNGRHVGRLLASVFTIQPKYEADAAAAIAFVKEAFKYIIVQVNKDYDSDEPPNLPETFKGFSEIRRPPDTKCPEKITFSCLKDLVIHMLDTAMTLRIFAELYPGSVKIFKKTNFINSIVQLYEYGVPLLYEKLEEVGDPSSAEYAQVEGGIDAARADLIDVFREALAVHKNAIFSGEGNLAAHIEEYLSLIMDGLSERLLIRDYNACYPLHDDIDALRQAYPQIDSVKTDFILQAIYSNLDETPLENGIINHNSDSITNGHLETIDNDTVNNPGPSTDNEIPDSVKEESLISEVKDILPHLGDGFILKCLQHYGFNAARVINSVLEDNLAEPLKGLDQNMPIIPEDPVDKKFLETGIQRLNVFDGDEFDIMTRDDVDLTRVHVGKRRPQYKDLKDMLDDKTTVKKLTDIYSKYNLVCDEEAMYSDEYDDTYDSDGVTPVADAVADEPRRALVTPRVLRPAGRRGEEDESEDEQEQVEEERPTSSRNKMDFCVNPEEMRARRQARHVPAPAPHSRRNADVTGKPKGQGQEKEVLVNRDRKEKHKSSRANHNRRQGAQWKRSQGLMPS</sequence>
<feature type="compositionally biased region" description="Basic residues" evidence="1">
    <location>
        <begin position="718"/>
        <end position="731"/>
    </location>
</feature>
<feature type="compositionally biased region" description="Basic and acidic residues" evidence="1">
    <location>
        <begin position="706"/>
        <end position="717"/>
    </location>
</feature>
<evidence type="ECO:0000259" key="2">
    <source>
        <dbReference type="PROSITE" id="PS51140"/>
    </source>
</evidence>
<dbReference type="InterPro" id="IPR041800">
    <property type="entry name" value="ASCC2_CUE"/>
</dbReference>
<dbReference type="PROSITE" id="PS51140">
    <property type="entry name" value="CUE"/>
    <property type="match status" value="1"/>
</dbReference>
<dbReference type="SMART" id="SM00546">
    <property type="entry name" value="CUE"/>
    <property type="match status" value="1"/>
</dbReference>
<proteinExistence type="predicted"/>
<feature type="domain" description="CUE" evidence="2">
    <location>
        <begin position="465"/>
        <end position="508"/>
    </location>
</feature>
<evidence type="ECO:0000313" key="3">
    <source>
        <dbReference type="EMBL" id="CAH0755595.1"/>
    </source>
</evidence>
<dbReference type="PANTHER" id="PTHR21494:SF0">
    <property type="entry name" value="ACTIVATING SIGNAL COINTEGRATOR 1 COMPLEX SUBUNIT 2"/>
    <property type="match status" value="1"/>
</dbReference>
<dbReference type="Gene3D" id="1.10.8.10">
    <property type="entry name" value="DNA helicase RuvA subunit, C-terminal domain"/>
    <property type="match status" value="1"/>
</dbReference>
<dbReference type="InterPro" id="IPR052586">
    <property type="entry name" value="ASCC2"/>
</dbReference>
<dbReference type="GO" id="GO:0043130">
    <property type="term" value="F:ubiquitin binding"/>
    <property type="evidence" value="ECO:0007669"/>
    <property type="project" value="InterPro"/>
</dbReference>
<dbReference type="CDD" id="cd14364">
    <property type="entry name" value="CUE_ASCC2"/>
    <property type="match status" value="1"/>
</dbReference>
<reference evidence="3" key="1">
    <citation type="submission" date="2021-12" db="EMBL/GenBank/DDBJ databases">
        <authorList>
            <person name="King R."/>
        </authorList>
    </citation>
    <scope>NUCLEOTIDE SEQUENCE</scope>
</reference>
<evidence type="ECO:0000256" key="1">
    <source>
        <dbReference type="SAM" id="MobiDB-lite"/>
    </source>
</evidence>
<keyword evidence="4" id="KW-1185">Reference proteome</keyword>
<dbReference type="Pfam" id="PF02845">
    <property type="entry name" value="CUE"/>
    <property type="match status" value="1"/>
</dbReference>
<dbReference type="OrthoDB" id="5577209at2759"/>
<dbReference type="GO" id="GO:0006355">
    <property type="term" value="P:regulation of DNA-templated transcription"/>
    <property type="evidence" value="ECO:0007669"/>
    <property type="project" value="TreeGrafter"/>
</dbReference>
<protein>
    <recommendedName>
        <fullName evidence="2">CUE domain-containing protein</fullName>
    </recommendedName>
</protein>
<dbReference type="SUPFAM" id="SSF46934">
    <property type="entry name" value="UBA-like"/>
    <property type="match status" value="1"/>
</dbReference>
<name>A0A9P0C8G3_9NEOP</name>
<dbReference type="InterPro" id="IPR003892">
    <property type="entry name" value="CUE"/>
</dbReference>
<dbReference type="EMBL" id="OU893333">
    <property type="protein sequence ID" value="CAH0755595.1"/>
    <property type="molecule type" value="Genomic_DNA"/>
</dbReference>
<feature type="compositionally biased region" description="Acidic residues" evidence="1">
    <location>
        <begin position="645"/>
        <end position="656"/>
    </location>
</feature>
<evidence type="ECO:0000313" key="4">
    <source>
        <dbReference type="Proteomes" id="UP001153714"/>
    </source>
</evidence>
<gene>
    <name evidence="3" type="ORF">DIATSA_LOCUS6327</name>
</gene>
<accession>A0A9P0C8G3</accession>
<dbReference type="PANTHER" id="PTHR21494">
    <property type="entry name" value="ACTIVATING SIGNAL COINTEGRATOR 1 COMPLEX SUBUNIT 2 ASC-1 COMPLEX SUBUNIT P100"/>
    <property type="match status" value="1"/>
</dbReference>
<feature type="compositionally biased region" description="Basic and acidic residues" evidence="1">
    <location>
        <begin position="657"/>
        <end position="667"/>
    </location>
</feature>
<organism evidence="3 4">
    <name type="scientific">Diatraea saccharalis</name>
    <name type="common">sugarcane borer</name>
    <dbReference type="NCBI Taxonomy" id="40085"/>
    <lineage>
        <taxon>Eukaryota</taxon>
        <taxon>Metazoa</taxon>
        <taxon>Ecdysozoa</taxon>
        <taxon>Arthropoda</taxon>
        <taxon>Hexapoda</taxon>
        <taxon>Insecta</taxon>
        <taxon>Pterygota</taxon>
        <taxon>Neoptera</taxon>
        <taxon>Endopterygota</taxon>
        <taxon>Lepidoptera</taxon>
        <taxon>Glossata</taxon>
        <taxon>Ditrysia</taxon>
        <taxon>Pyraloidea</taxon>
        <taxon>Crambidae</taxon>
        <taxon>Crambinae</taxon>
        <taxon>Diatraea</taxon>
    </lineage>
</organism>
<dbReference type="AlphaFoldDB" id="A0A9P0C8G3"/>
<feature type="region of interest" description="Disordered" evidence="1">
    <location>
        <begin position="612"/>
        <end position="745"/>
    </location>
</feature>